<dbReference type="Proteomes" id="UP000316714">
    <property type="component" value="Unassembled WGS sequence"/>
</dbReference>
<accession>A0A5C5VGN5</accession>
<feature type="domain" description="DUF1559" evidence="2">
    <location>
        <begin position="84"/>
        <end position="230"/>
    </location>
</feature>
<dbReference type="EMBL" id="SIHJ01000001">
    <property type="protein sequence ID" value="TWT37261.1"/>
    <property type="molecule type" value="Genomic_DNA"/>
</dbReference>
<evidence type="ECO:0000313" key="4">
    <source>
        <dbReference type="Proteomes" id="UP000316714"/>
    </source>
</evidence>
<keyword evidence="1" id="KW-0472">Membrane</keyword>
<evidence type="ECO:0000259" key="2">
    <source>
        <dbReference type="Pfam" id="PF07596"/>
    </source>
</evidence>
<protein>
    <recommendedName>
        <fullName evidence="2">DUF1559 domain-containing protein</fullName>
    </recommendedName>
</protein>
<dbReference type="PANTHER" id="PTHR30093">
    <property type="entry name" value="GENERAL SECRETION PATHWAY PROTEIN G"/>
    <property type="match status" value="1"/>
</dbReference>
<keyword evidence="4" id="KW-1185">Reference proteome</keyword>
<dbReference type="PANTHER" id="PTHR30093:SF2">
    <property type="entry name" value="TYPE II SECRETION SYSTEM PROTEIN H"/>
    <property type="match status" value="1"/>
</dbReference>
<organism evidence="3 4">
    <name type="scientific">Posidoniimonas corsicana</name>
    <dbReference type="NCBI Taxonomy" id="1938618"/>
    <lineage>
        <taxon>Bacteria</taxon>
        <taxon>Pseudomonadati</taxon>
        <taxon>Planctomycetota</taxon>
        <taxon>Planctomycetia</taxon>
        <taxon>Pirellulales</taxon>
        <taxon>Lacipirellulaceae</taxon>
        <taxon>Posidoniimonas</taxon>
    </lineage>
</organism>
<dbReference type="Pfam" id="PF07596">
    <property type="entry name" value="SBP_bac_10"/>
    <property type="match status" value="1"/>
</dbReference>
<dbReference type="InterPro" id="IPR011453">
    <property type="entry name" value="DUF1559"/>
</dbReference>
<feature type="transmembrane region" description="Helical" evidence="1">
    <location>
        <begin position="54"/>
        <end position="74"/>
    </location>
</feature>
<dbReference type="SUPFAM" id="SSF54523">
    <property type="entry name" value="Pili subunits"/>
    <property type="match status" value="1"/>
</dbReference>
<reference evidence="3 4" key="1">
    <citation type="submission" date="2019-02" db="EMBL/GenBank/DDBJ databases">
        <title>Deep-cultivation of Planctomycetes and their phenomic and genomic characterization uncovers novel biology.</title>
        <authorList>
            <person name="Wiegand S."/>
            <person name="Jogler M."/>
            <person name="Boedeker C."/>
            <person name="Pinto D."/>
            <person name="Vollmers J."/>
            <person name="Rivas-Marin E."/>
            <person name="Kohn T."/>
            <person name="Peeters S.H."/>
            <person name="Heuer A."/>
            <person name="Rast P."/>
            <person name="Oberbeckmann S."/>
            <person name="Bunk B."/>
            <person name="Jeske O."/>
            <person name="Meyerdierks A."/>
            <person name="Storesund J.E."/>
            <person name="Kallscheuer N."/>
            <person name="Luecker S."/>
            <person name="Lage O.M."/>
            <person name="Pohl T."/>
            <person name="Merkel B.J."/>
            <person name="Hornburger P."/>
            <person name="Mueller R.-W."/>
            <person name="Bruemmer F."/>
            <person name="Labrenz M."/>
            <person name="Spormann A.M."/>
            <person name="Op Den Camp H."/>
            <person name="Overmann J."/>
            <person name="Amann R."/>
            <person name="Jetten M.S.M."/>
            <person name="Mascher T."/>
            <person name="Medema M.H."/>
            <person name="Devos D.P."/>
            <person name="Kaster A.-K."/>
            <person name="Ovreas L."/>
            <person name="Rohde M."/>
            <person name="Galperin M.Y."/>
            <person name="Jogler C."/>
        </authorList>
    </citation>
    <scope>NUCLEOTIDE SEQUENCE [LARGE SCALE GENOMIC DNA]</scope>
    <source>
        <strain evidence="3 4">KOR34</strain>
    </source>
</reference>
<sequence length="356" mass="37919">MQFRLTTLFWLVALVALAVPAFGMTAAIPAAAVGAALGSAPTRNALLHGRSAPTVIRDAMVVVAVAAVLLALLLPDTRPRATQRHQCANRMRTLLLAMLAYESANGVFPPAAILGDDGAPMHGWRVMLLPYLGEQELYDRYHFNEPWNGPSNSKLANEMPAAFRCAGCERCRGLPGLPWTLPPATSPSFHLVADPKAAVHPTRGGSVAGVTDGASNTILLIESNDRSQNWLAPGGLSLSEAAELLSSRVATRHVDVVDRYWFTSAYSHGFGEVGWCDGHLSSEGPLPENIAASLLTAASGDGGANQITDYRTFAAREYSVDRWDRVVPAMLFVGLVVGPHVGRRRPAADRGQTPAA</sequence>
<evidence type="ECO:0000313" key="3">
    <source>
        <dbReference type="EMBL" id="TWT37261.1"/>
    </source>
</evidence>
<proteinExistence type="predicted"/>
<name>A0A5C5VGN5_9BACT</name>
<gene>
    <name evidence="3" type="ORF">KOR34_22080</name>
</gene>
<keyword evidence="1" id="KW-1133">Transmembrane helix</keyword>
<dbReference type="AlphaFoldDB" id="A0A5C5VGN5"/>
<dbReference type="OrthoDB" id="285651at2"/>
<comment type="caution">
    <text evidence="3">The sequence shown here is derived from an EMBL/GenBank/DDBJ whole genome shotgun (WGS) entry which is preliminary data.</text>
</comment>
<keyword evidence="1" id="KW-0812">Transmembrane</keyword>
<dbReference type="InterPro" id="IPR045584">
    <property type="entry name" value="Pilin-like"/>
</dbReference>
<evidence type="ECO:0000256" key="1">
    <source>
        <dbReference type="SAM" id="Phobius"/>
    </source>
</evidence>